<name>A0AAV9G4B9_9PEZI</name>
<feature type="compositionally biased region" description="Polar residues" evidence="1">
    <location>
        <begin position="245"/>
        <end position="255"/>
    </location>
</feature>
<feature type="compositionally biased region" description="Low complexity" evidence="1">
    <location>
        <begin position="219"/>
        <end position="229"/>
    </location>
</feature>
<organism evidence="2 3">
    <name type="scientific">Podospora aff. communis PSN243</name>
    <dbReference type="NCBI Taxonomy" id="3040156"/>
    <lineage>
        <taxon>Eukaryota</taxon>
        <taxon>Fungi</taxon>
        <taxon>Dikarya</taxon>
        <taxon>Ascomycota</taxon>
        <taxon>Pezizomycotina</taxon>
        <taxon>Sordariomycetes</taxon>
        <taxon>Sordariomycetidae</taxon>
        <taxon>Sordariales</taxon>
        <taxon>Podosporaceae</taxon>
        <taxon>Podospora</taxon>
    </lineage>
</organism>
<accession>A0AAV9G4B9</accession>
<reference evidence="2" key="1">
    <citation type="journal article" date="2023" name="Mol. Phylogenet. Evol.">
        <title>Genome-scale phylogeny and comparative genomics of the fungal order Sordariales.</title>
        <authorList>
            <person name="Hensen N."/>
            <person name="Bonometti L."/>
            <person name="Westerberg I."/>
            <person name="Brannstrom I.O."/>
            <person name="Guillou S."/>
            <person name="Cros-Aarteil S."/>
            <person name="Calhoun S."/>
            <person name="Haridas S."/>
            <person name="Kuo A."/>
            <person name="Mondo S."/>
            <person name="Pangilinan J."/>
            <person name="Riley R."/>
            <person name="LaButti K."/>
            <person name="Andreopoulos B."/>
            <person name="Lipzen A."/>
            <person name="Chen C."/>
            <person name="Yan M."/>
            <person name="Daum C."/>
            <person name="Ng V."/>
            <person name="Clum A."/>
            <person name="Steindorff A."/>
            <person name="Ohm R.A."/>
            <person name="Martin F."/>
            <person name="Silar P."/>
            <person name="Natvig D.O."/>
            <person name="Lalanne C."/>
            <person name="Gautier V."/>
            <person name="Ament-Velasquez S.L."/>
            <person name="Kruys A."/>
            <person name="Hutchinson M.I."/>
            <person name="Powell A.J."/>
            <person name="Barry K."/>
            <person name="Miller A.N."/>
            <person name="Grigoriev I.V."/>
            <person name="Debuchy R."/>
            <person name="Gladieux P."/>
            <person name="Hiltunen Thoren M."/>
            <person name="Johannesson H."/>
        </authorList>
    </citation>
    <scope>NUCLEOTIDE SEQUENCE</scope>
    <source>
        <strain evidence="2">PSN243</strain>
    </source>
</reference>
<dbReference type="Proteomes" id="UP001321760">
    <property type="component" value="Unassembled WGS sequence"/>
</dbReference>
<feature type="compositionally biased region" description="Acidic residues" evidence="1">
    <location>
        <begin position="128"/>
        <end position="143"/>
    </location>
</feature>
<proteinExistence type="predicted"/>
<keyword evidence="3" id="KW-1185">Reference proteome</keyword>
<feature type="region of interest" description="Disordered" evidence="1">
    <location>
        <begin position="110"/>
        <end position="258"/>
    </location>
</feature>
<feature type="compositionally biased region" description="Acidic residues" evidence="1">
    <location>
        <begin position="206"/>
        <end position="218"/>
    </location>
</feature>
<dbReference type="EMBL" id="MU865990">
    <property type="protein sequence ID" value="KAK4443614.1"/>
    <property type="molecule type" value="Genomic_DNA"/>
</dbReference>
<feature type="compositionally biased region" description="Basic and acidic residues" evidence="1">
    <location>
        <begin position="115"/>
        <end position="127"/>
    </location>
</feature>
<evidence type="ECO:0000256" key="1">
    <source>
        <dbReference type="SAM" id="MobiDB-lite"/>
    </source>
</evidence>
<comment type="caution">
    <text evidence="2">The sequence shown here is derived from an EMBL/GenBank/DDBJ whole genome shotgun (WGS) entry which is preliminary data.</text>
</comment>
<evidence type="ECO:0000313" key="3">
    <source>
        <dbReference type="Proteomes" id="UP001321760"/>
    </source>
</evidence>
<feature type="compositionally biased region" description="Acidic residues" evidence="1">
    <location>
        <begin position="174"/>
        <end position="183"/>
    </location>
</feature>
<gene>
    <name evidence="2" type="ORF">QBC34DRAFT_498938</name>
</gene>
<sequence>MDPEKVQEAVISQKQWESRKNLANNAQKTAEKAKQQVIENWRPIVDAENAALLQAVGAAMDKYTANMKQVREKLVKFYASELVEQLVTVPMTEASRQIQLDLDRLESIAGGYEPVVDKPEGSEKEGGEEGDDNDDDQADDADNQGDGGMKFDAEVLFNGFQGDDAEDAPREEGHDDDDDDDGDVIDRPQRRTATRSGRASGFYEALSEEDSGDDDDYEAPSSDDSSSPDRNPTAPARLKRPDTPKSASTTHTSARNARCKRQVIPSVTASSQNTVEPDKGAIDWRKVQGNDYITTKYGTTYIIRCETAPGENTLHFLAHPFNEWNILRHLRDPSEEDVECHRDEDCGKYSEAQAIKKYGYRVVQSAPPQG</sequence>
<protein>
    <submittedName>
        <fullName evidence="2">Uncharacterized protein</fullName>
    </submittedName>
</protein>
<evidence type="ECO:0000313" key="2">
    <source>
        <dbReference type="EMBL" id="KAK4443614.1"/>
    </source>
</evidence>
<dbReference type="AlphaFoldDB" id="A0AAV9G4B9"/>
<reference evidence="2" key="2">
    <citation type="submission" date="2023-05" db="EMBL/GenBank/DDBJ databases">
        <authorList>
            <consortium name="Lawrence Berkeley National Laboratory"/>
            <person name="Steindorff A."/>
            <person name="Hensen N."/>
            <person name="Bonometti L."/>
            <person name="Westerberg I."/>
            <person name="Brannstrom I.O."/>
            <person name="Guillou S."/>
            <person name="Cros-Aarteil S."/>
            <person name="Calhoun S."/>
            <person name="Haridas S."/>
            <person name="Kuo A."/>
            <person name="Mondo S."/>
            <person name="Pangilinan J."/>
            <person name="Riley R."/>
            <person name="Labutti K."/>
            <person name="Andreopoulos B."/>
            <person name="Lipzen A."/>
            <person name="Chen C."/>
            <person name="Yanf M."/>
            <person name="Daum C."/>
            <person name="Ng V."/>
            <person name="Clum A."/>
            <person name="Ohm R."/>
            <person name="Martin F."/>
            <person name="Silar P."/>
            <person name="Natvig D."/>
            <person name="Lalanne C."/>
            <person name="Gautier V."/>
            <person name="Ament-Velasquez S.L."/>
            <person name="Kruys A."/>
            <person name="Hutchinson M.I."/>
            <person name="Powell A.J."/>
            <person name="Barry K."/>
            <person name="Miller A.N."/>
            <person name="Grigoriev I.V."/>
            <person name="Debuchy R."/>
            <person name="Gladieux P."/>
            <person name="Thoren M.H."/>
            <person name="Johannesson H."/>
        </authorList>
    </citation>
    <scope>NUCLEOTIDE SEQUENCE</scope>
    <source>
        <strain evidence="2">PSN243</strain>
    </source>
</reference>